<sequence>MSATIPQPPDMPDPPQRGQGATPFWTKCDAWVQAMYALGAYLKTFVTFVADVITEVTGLRDNAAASAATAQIQAQAAAASVLAGTSQADRATAQADRSRDYADAAKSLAGTAITGTSTSNLTLGTGAKALTVETGKAFVVGARVELCATSDPVGHRMSGPVLSYSATTGALTVAVDTVTGSGTYASWSARIVPEVPAARPTYQHFLANS</sequence>
<evidence type="ECO:0000313" key="2">
    <source>
        <dbReference type="EMBL" id="EHJ46332.1"/>
    </source>
</evidence>
<reference evidence="3" key="1">
    <citation type="journal article" date="2015" name="Genome Announc.">
        <title>High-Quality Draft Genome Sequence of Desulfovibrio carbinoliphilus FW-101-2B, an Organic Acid-Oxidizing Sulfate-Reducing Bacterium Isolated from Uranium(VI)-Contaminated Groundwater.</title>
        <authorList>
            <person name="Ramsay B.D."/>
            <person name="Hwang C."/>
            <person name="Woo H.L."/>
            <person name="Carroll S.L."/>
            <person name="Lucas S."/>
            <person name="Han J."/>
            <person name="Lapidus A.L."/>
            <person name="Cheng J.F."/>
            <person name="Goodwin L.A."/>
            <person name="Pitluck S."/>
            <person name="Peters L."/>
            <person name="Chertkov O."/>
            <person name="Held B."/>
            <person name="Detter J.C."/>
            <person name="Han C.S."/>
            <person name="Tapia R."/>
            <person name="Land M.L."/>
            <person name="Hauser L.J."/>
            <person name="Kyrpides N.C."/>
            <person name="Ivanova N.N."/>
            <person name="Mikhailova N."/>
            <person name="Pagani I."/>
            <person name="Woyke T."/>
            <person name="Arkin A.P."/>
            <person name="Dehal P."/>
            <person name="Chivian D."/>
            <person name="Criddle C.S."/>
            <person name="Wu W."/>
            <person name="Chakraborty R."/>
            <person name="Hazen T.C."/>
            <person name="Fields M.W."/>
        </authorList>
    </citation>
    <scope>NUCLEOTIDE SEQUENCE [LARGE SCALE GENOMIC DNA]</scope>
    <source>
        <strain evidence="3">FW-101-2B</strain>
    </source>
</reference>
<evidence type="ECO:0000313" key="3">
    <source>
        <dbReference type="Proteomes" id="UP000004662"/>
    </source>
</evidence>
<dbReference type="STRING" id="694327.DFW101_0315"/>
<protein>
    <submittedName>
        <fullName evidence="2">Uncharacterized protein</fullName>
    </submittedName>
</protein>
<dbReference type="RefSeq" id="WP_009179779.1">
    <property type="nucleotide sequence ID" value="NZ_CM001368.1"/>
</dbReference>
<proteinExistence type="predicted"/>
<keyword evidence="3" id="KW-1185">Reference proteome</keyword>
<name>G7QD26_9BACT</name>
<dbReference type="HOGENOM" id="CLU_1313768_0_0_7"/>
<feature type="compositionally biased region" description="Pro residues" evidence="1">
    <location>
        <begin position="1"/>
        <end position="15"/>
    </location>
</feature>
<dbReference type="AlphaFoldDB" id="G7QD26"/>
<dbReference type="EMBL" id="CM001368">
    <property type="protein sequence ID" value="EHJ46332.1"/>
    <property type="molecule type" value="Genomic_DNA"/>
</dbReference>
<accession>G7QD26</accession>
<organism evidence="2 3">
    <name type="scientific">Solidesulfovibrio carbinoliphilus subsp. oakridgensis</name>
    <dbReference type="NCBI Taxonomy" id="694327"/>
    <lineage>
        <taxon>Bacteria</taxon>
        <taxon>Pseudomonadati</taxon>
        <taxon>Thermodesulfobacteriota</taxon>
        <taxon>Desulfovibrionia</taxon>
        <taxon>Desulfovibrionales</taxon>
        <taxon>Desulfovibrionaceae</taxon>
        <taxon>Solidesulfovibrio</taxon>
    </lineage>
</organism>
<dbReference type="Proteomes" id="UP000004662">
    <property type="component" value="Chromosome"/>
</dbReference>
<feature type="region of interest" description="Disordered" evidence="1">
    <location>
        <begin position="1"/>
        <end position="22"/>
    </location>
</feature>
<evidence type="ECO:0000256" key="1">
    <source>
        <dbReference type="SAM" id="MobiDB-lite"/>
    </source>
</evidence>
<gene>
    <name evidence="2" type="ORF">DFW101_0315</name>
</gene>
<dbReference type="eggNOG" id="ENOG5030RT6">
    <property type="taxonomic scope" value="Bacteria"/>
</dbReference>